<dbReference type="Proteomes" id="UP000446866">
    <property type="component" value="Unassembled WGS sequence"/>
</dbReference>
<comment type="caution">
    <text evidence="1">The sequence shown here is derived from an EMBL/GenBank/DDBJ whole genome shotgun (WGS) entry which is preliminary data.</text>
</comment>
<dbReference type="RefSeq" id="WP_160201849.1">
    <property type="nucleotide sequence ID" value="NZ_QXWK01000013.1"/>
</dbReference>
<dbReference type="EMBL" id="QXWK01000013">
    <property type="protein sequence ID" value="NBH61566.1"/>
    <property type="molecule type" value="Genomic_DNA"/>
</dbReference>
<name>A0A845QJ07_9FIRM</name>
<protein>
    <submittedName>
        <fullName evidence="1">Uncharacterized protein</fullName>
    </submittedName>
</protein>
<proteinExistence type="predicted"/>
<evidence type="ECO:0000313" key="2">
    <source>
        <dbReference type="Proteomes" id="UP000446866"/>
    </source>
</evidence>
<accession>A0A845QJ07</accession>
<keyword evidence="2" id="KW-1185">Reference proteome</keyword>
<dbReference type="AlphaFoldDB" id="A0A845QJ07"/>
<evidence type="ECO:0000313" key="1">
    <source>
        <dbReference type="EMBL" id="NBH61566.1"/>
    </source>
</evidence>
<sequence>MIWINGKKLPSPNNNLAVARQQLVDSARNASGDVVATKINRRMIKLDSLEWSYLTAKEWHDILVEIEKFKGTLKFYDDLTQKFTTRKVYWGDSTETPLEVDKSGKVLRYKSCKCNIIDMGYEVT</sequence>
<organism evidence="1 2">
    <name type="scientific">Anaerotruncus colihominis</name>
    <dbReference type="NCBI Taxonomy" id="169435"/>
    <lineage>
        <taxon>Bacteria</taxon>
        <taxon>Bacillati</taxon>
        <taxon>Bacillota</taxon>
        <taxon>Clostridia</taxon>
        <taxon>Eubacteriales</taxon>
        <taxon>Oscillospiraceae</taxon>
        <taxon>Anaerotruncus</taxon>
    </lineage>
</organism>
<gene>
    <name evidence="1" type="ORF">D0435_07870</name>
</gene>
<reference evidence="1 2" key="1">
    <citation type="submission" date="2018-08" db="EMBL/GenBank/DDBJ databases">
        <title>Murine metabolic-syndrome-specific gut microbial biobank.</title>
        <authorList>
            <person name="Liu C."/>
        </authorList>
    </citation>
    <scope>NUCLEOTIDE SEQUENCE [LARGE SCALE GENOMIC DNA]</scope>
    <source>
        <strain evidence="1 2">28</strain>
    </source>
</reference>